<dbReference type="CDD" id="cd14358">
    <property type="entry name" value="UBA_NAC_euk"/>
    <property type="match status" value="1"/>
</dbReference>
<evidence type="ECO:0000256" key="4">
    <source>
        <dbReference type="ARBA" id="ARBA00025035"/>
    </source>
</evidence>
<evidence type="ECO:0000259" key="7">
    <source>
        <dbReference type="PROSITE" id="PS51151"/>
    </source>
</evidence>
<dbReference type="PROSITE" id="PS51151">
    <property type="entry name" value="NAC_AB"/>
    <property type="match status" value="1"/>
</dbReference>
<comment type="similarity">
    <text evidence="2">Belongs to the NAC-alpha family.</text>
</comment>
<dbReference type="InterPro" id="IPR002715">
    <property type="entry name" value="Nas_poly-pep-assoc_cplx_dom"/>
</dbReference>
<dbReference type="OrthoDB" id="3169036at2759"/>
<dbReference type="SMART" id="SM01407">
    <property type="entry name" value="NAC"/>
    <property type="match status" value="1"/>
</dbReference>
<evidence type="ECO:0000256" key="5">
    <source>
        <dbReference type="ARBA" id="ARBA00030300"/>
    </source>
</evidence>
<dbReference type="PANTHER" id="PTHR21713">
    <property type="entry name" value="NASCENT POLYPEPTIDE ASSOCIATED COMPLEX ALPHA SUBUNIT-RELATED"/>
    <property type="match status" value="1"/>
</dbReference>
<dbReference type="AlphaFoldDB" id="A0A1E4TBQ1"/>
<reference evidence="9" key="1">
    <citation type="submission" date="2016-02" db="EMBL/GenBank/DDBJ databases">
        <title>Comparative genomics of biotechnologically important yeasts.</title>
        <authorList>
            <consortium name="DOE Joint Genome Institute"/>
            <person name="Riley R."/>
            <person name="Haridas S."/>
            <person name="Wolfe K.H."/>
            <person name="Lopes M.R."/>
            <person name="Hittinger C.T."/>
            <person name="Goker M."/>
            <person name="Salamov A."/>
            <person name="Wisecaver J."/>
            <person name="Long T.M."/>
            <person name="Aerts A.L."/>
            <person name="Barry K."/>
            <person name="Choi C."/>
            <person name="Clum A."/>
            <person name="Coughlan A.Y."/>
            <person name="Deshpande S."/>
            <person name="Douglass A.P."/>
            <person name="Hanson S.J."/>
            <person name="Klenk H.-P."/>
            <person name="Labutti K."/>
            <person name="Lapidus A."/>
            <person name="Lindquist E."/>
            <person name="Lipzen A."/>
            <person name="Meier-Kolthoff J.P."/>
            <person name="Ohm R.A."/>
            <person name="Otillar R.P."/>
            <person name="Pangilinan J."/>
            <person name="Peng Y."/>
            <person name="Rokas A."/>
            <person name="Rosa C.A."/>
            <person name="Scheuner C."/>
            <person name="Sibirny A.A."/>
            <person name="Slot J.C."/>
            <person name="Stielow J.B."/>
            <person name="Sun H."/>
            <person name="Kurtzman C.P."/>
            <person name="Blackwell M."/>
            <person name="Jeffries T.W."/>
            <person name="Grigoriev I.V."/>
        </authorList>
    </citation>
    <scope>NUCLEOTIDE SEQUENCE [LARGE SCALE GENOMIC DNA]</scope>
    <source>
        <strain evidence="9">NRRL Y-17796</strain>
    </source>
</reference>
<evidence type="ECO:0000313" key="9">
    <source>
        <dbReference type="Proteomes" id="UP000095023"/>
    </source>
</evidence>
<dbReference type="Gene3D" id="2.20.70.30">
    <property type="entry name" value="Nascent polypeptide-associated complex domain"/>
    <property type="match status" value="1"/>
</dbReference>
<evidence type="ECO:0000256" key="2">
    <source>
        <dbReference type="ARBA" id="ARBA00009882"/>
    </source>
</evidence>
<evidence type="ECO:0000256" key="3">
    <source>
        <dbReference type="ARBA" id="ARBA00014437"/>
    </source>
</evidence>
<keyword evidence="9" id="KW-1185">Reference proteome</keyword>
<proteinExistence type="inferred from homology"/>
<sequence length="199" mass="21050">MSTEEAQQPRIEELPDSPEAESAPETQEIPNDDSTIPEGSSIAIHSRNAKKAMQAVQKLGLKKVDGILRLVMRRSRTILFTISRPEVYQTPAGGYIVFGEIRVEDLGAPNMQNMQAAAAAAAAQQGAGEGGAPDVLADAAEGLKIQEEPEEEGEIDETGLSGEDIETVMGQANCSRAKAVKALKSNDGDIVSAIMECTA</sequence>
<feature type="domain" description="NAC-A/B" evidence="7">
    <location>
        <begin position="46"/>
        <end position="110"/>
    </location>
</feature>
<evidence type="ECO:0000313" key="8">
    <source>
        <dbReference type="EMBL" id="ODV89088.1"/>
    </source>
</evidence>
<dbReference type="InterPro" id="IPR016641">
    <property type="entry name" value="EGD2/NACA0like"/>
</dbReference>
<comment type="function">
    <text evidence="4">Component of the nascent polypeptide-associated complex (NAC), a dynamic component of the ribosomal exit tunnel, protecting the emerging polypeptides from interaction with other cytoplasmic proteins to ensure appropriate nascent protein targeting. The NAC complex also promotes mitochondrial protein import by enhancing productive ribosome interactions with the outer mitochondrial membrane and blocks the inappropriate interaction of ribosomes translating non-secretory nascent polypeptides with translocation sites in the membrane of the endoplasmic reticulum. EGD2 may also be involved in transcription regulation.</text>
</comment>
<feature type="region of interest" description="Disordered" evidence="6">
    <location>
        <begin position="1"/>
        <end position="39"/>
    </location>
</feature>
<comment type="subcellular location">
    <subcellularLocation>
        <location evidence="1">Cytoplasm</location>
    </subcellularLocation>
</comment>
<name>A0A1E4TBQ1_9ASCO</name>
<dbReference type="Proteomes" id="UP000095023">
    <property type="component" value="Unassembled WGS sequence"/>
</dbReference>
<dbReference type="Gene3D" id="1.10.8.10">
    <property type="entry name" value="DNA helicase RuvA subunit, C-terminal domain"/>
    <property type="match status" value="1"/>
</dbReference>
<accession>A0A1E4TBQ1</accession>
<dbReference type="Pfam" id="PF19026">
    <property type="entry name" value="UBA_HYPK"/>
    <property type="match status" value="1"/>
</dbReference>
<evidence type="ECO:0000256" key="1">
    <source>
        <dbReference type="ARBA" id="ARBA00004496"/>
    </source>
</evidence>
<dbReference type="CDD" id="cd22054">
    <property type="entry name" value="NAC_NACA"/>
    <property type="match status" value="1"/>
</dbReference>
<feature type="compositionally biased region" description="Polar residues" evidence="6">
    <location>
        <begin position="24"/>
        <end position="38"/>
    </location>
</feature>
<dbReference type="InterPro" id="IPR044034">
    <property type="entry name" value="NAC-like_UBA"/>
</dbReference>
<dbReference type="Pfam" id="PF01849">
    <property type="entry name" value="NAC"/>
    <property type="match status" value="1"/>
</dbReference>
<evidence type="ECO:0000256" key="6">
    <source>
        <dbReference type="SAM" id="MobiDB-lite"/>
    </source>
</evidence>
<organism evidence="8 9">
    <name type="scientific">Tortispora caseinolytica NRRL Y-17796</name>
    <dbReference type="NCBI Taxonomy" id="767744"/>
    <lineage>
        <taxon>Eukaryota</taxon>
        <taxon>Fungi</taxon>
        <taxon>Dikarya</taxon>
        <taxon>Ascomycota</taxon>
        <taxon>Saccharomycotina</taxon>
        <taxon>Trigonopsidomycetes</taxon>
        <taxon>Trigonopsidales</taxon>
        <taxon>Trigonopsidaceae</taxon>
        <taxon>Tortispora</taxon>
    </lineage>
</organism>
<dbReference type="PIRSF" id="PIRSF015901">
    <property type="entry name" value="NAC_alpha"/>
    <property type="match status" value="1"/>
</dbReference>
<dbReference type="GO" id="GO:0005854">
    <property type="term" value="C:nascent polypeptide-associated complex"/>
    <property type="evidence" value="ECO:0007669"/>
    <property type="project" value="EnsemblFungi"/>
</dbReference>
<protein>
    <recommendedName>
        <fullName evidence="3">Nascent polypeptide-associated complex subunit alpha</fullName>
    </recommendedName>
    <alternativeName>
        <fullName evidence="5">Alpha-NAC</fullName>
    </alternativeName>
</protein>
<dbReference type="EMBL" id="KV453843">
    <property type="protein sequence ID" value="ODV89088.1"/>
    <property type="molecule type" value="Genomic_DNA"/>
</dbReference>
<gene>
    <name evidence="8" type="ORF">CANCADRAFT_28061</name>
</gene>
<dbReference type="InterPro" id="IPR038187">
    <property type="entry name" value="NAC_A/B_dom_sf"/>
</dbReference>